<dbReference type="PANTHER" id="PTHR44846">
    <property type="entry name" value="MANNOSYL-D-GLYCERATE TRANSPORT/METABOLISM SYSTEM REPRESSOR MNGR-RELATED"/>
    <property type="match status" value="1"/>
</dbReference>
<dbReference type="GO" id="GO:0045892">
    <property type="term" value="P:negative regulation of DNA-templated transcription"/>
    <property type="evidence" value="ECO:0007669"/>
    <property type="project" value="TreeGrafter"/>
</dbReference>
<dbReference type="SMART" id="SM00866">
    <property type="entry name" value="UTRA"/>
    <property type="match status" value="1"/>
</dbReference>
<evidence type="ECO:0000256" key="4">
    <source>
        <dbReference type="SAM" id="MobiDB-lite"/>
    </source>
</evidence>
<sequence>MAGEATSHAAEAGPHSTAANSHNAGAGRHDTGAVKFEPAIELDRASHLPLHAQISAPIRRAILEGHILPGTPIENEISMAQRLKVSRPTARQALQSLVEGGFLLRRRGVGTIVAPQPTRQLMRLPSLHEELQAEGHESSTEILQYNHRRATEAIAEQLGVEVDAPVIELERLRKRDGVPVAILYNWLPAEIAPPRDQLDEHGLYELFRRAGVELTSTTQSVGAERPDKREARLLAISMRDPVLTIDRTAFNSRGDIVEWGFHIYRADLYRYESTVFAQPEI</sequence>
<name>A0A7M1R125_9ACTO</name>
<organism evidence="6 7">
    <name type="scientific">Trueperella pecoris</name>
    <dbReference type="NCBI Taxonomy" id="2733571"/>
    <lineage>
        <taxon>Bacteria</taxon>
        <taxon>Bacillati</taxon>
        <taxon>Actinomycetota</taxon>
        <taxon>Actinomycetes</taxon>
        <taxon>Actinomycetales</taxon>
        <taxon>Actinomycetaceae</taxon>
        <taxon>Trueperella</taxon>
    </lineage>
</organism>
<evidence type="ECO:0000256" key="2">
    <source>
        <dbReference type="ARBA" id="ARBA00023125"/>
    </source>
</evidence>
<dbReference type="Gene3D" id="1.10.10.10">
    <property type="entry name" value="Winged helix-like DNA-binding domain superfamily/Winged helix DNA-binding domain"/>
    <property type="match status" value="1"/>
</dbReference>
<dbReference type="RefSeq" id="WP_197553353.1">
    <property type="nucleotide sequence ID" value="NZ_CP063212.1"/>
</dbReference>
<evidence type="ECO:0000256" key="3">
    <source>
        <dbReference type="ARBA" id="ARBA00023163"/>
    </source>
</evidence>
<keyword evidence="1" id="KW-0805">Transcription regulation</keyword>
<dbReference type="SMART" id="SM00345">
    <property type="entry name" value="HTH_GNTR"/>
    <property type="match status" value="1"/>
</dbReference>
<dbReference type="EMBL" id="CP063212">
    <property type="protein sequence ID" value="QOR47811.1"/>
    <property type="molecule type" value="Genomic_DNA"/>
</dbReference>
<dbReference type="Proteomes" id="UP000594961">
    <property type="component" value="Chromosome"/>
</dbReference>
<keyword evidence="3" id="KW-0804">Transcription</keyword>
<proteinExistence type="predicted"/>
<dbReference type="InterPro" id="IPR000524">
    <property type="entry name" value="Tscrpt_reg_HTH_GntR"/>
</dbReference>
<keyword evidence="2" id="KW-0238">DNA-binding</keyword>
<reference evidence="6 7" key="1">
    <citation type="submission" date="2020-10" db="EMBL/GenBank/DDBJ databases">
        <title>Trueperella pecoris sp. nov. isolated from bovine and porcine specimens.</title>
        <authorList>
            <person name="Schoenecker L."/>
            <person name="Schnydrig P."/>
            <person name="Brodard I."/>
            <person name="Thomann A."/>
            <person name="Hemphill A."/>
            <person name="Rodriguez-Campos S."/>
            <person name="Perreten V."/>
            <person name="Jores J."/>
            <person name="Kittl S."/>
        </authorList>
    </citation>
    <scope>NUCLEOTIDE SEQUENCE [LARGE SCALE GENOMIC DNA]</scope>
    <source>
        <strain evidence="6 7">19OD0592</strain>
    </source>
</reference>
<dbReference type="GO" id="GO:0003677">
    <property type="term" value="F:DNA binding"/>
    <property type="evidence" value="ECO:0007669"/>
    <property type="project" value="UniProtKB-KW"/>
</dbReference>
<protein>
    <submittedName>
        <fullName evidence="6">GntR family transcriptional regulator</fullName>
    </submittedName>
</protein>
<evidence type="ECO:0000313" key="6">
    <source>
        <dbReference type="EMBL" id="QOR47811.1"/>
    </source>
</evidence>
<dbReference type="SUPFAM" id="SSF64288">
    <property type="entry name" value="Chorismate lyase-like"/>
    <property type="match status" value="1"/>
</dbReference>
<dbReference type="CDD" id="cd07377">
    <property type="entry name" value="WHTH_GntR"/>
    <property type="match status" value="1"/>
</dbReference>
<dbReference type="GO" id="GO:0003700">
    <property type="term" value="F:DNA-binding transcription factor activity"/>
    <property type="evidence" value="ECO:0007669"/>
    <property type="project" value="InterPro"/>
</dbReference>
<accession>A0A7M1R125</accession>
<dbReference type="PROSITE" id="PS50949">
    <property type="entry name" value="HTH_GNTR"/>
    <property type="match status" value="1"/>
</dbReference>
<evidence type="ECO:0000256" key="1">
    <source>
        <dbReference type="ARBA" id="ARBA00023015"/>
    </source>
</evidence>
<dbReference type="PANTHER" id="PTHR44846:SF17">
    <property type="entry name" value="GNTR-FAMILY TRANSCRIPTIONAL REGULATOR"/>
    <property type="match status" value="1"/>
</dbReference>
<dbReference type="AlphaFoldDB" id="A0A7M1R125"/>
<gene>
    <name evidence="6" type="ORF">INS90_00400</name>
</gene>
<dbReference type="InterPro" id="IPR011663">
    <property type="entry name" value="UTRA"/>
</dbReference>
<dbReference type="SUPFAM" id="SSF46785">
    <property type="entry name" value="Winged helix' DNA-binding domain"/>
    <property type="match status" value="1"/>
</dbReference>
<dbReference type="Pfam" id="PF07702">
    <property type="entry name" value="UTRA"/>
    <property type="match status" value="1"/>
</dbReference>
<dbReference type="InterPro" id="IPR036388">
    <property type="entry name" value="WH-like_DNA-bd_sf"/>
</dbReference>
<dbReference type="InterPro" id="IPR028978">
    <property type="entry name" value="Chorismate_lyase_/UTRA_dom_sf"/>
</dbReference>
<dbReference type="Pfam" id="PF00392">
    <property type="entry name" value="GntR"/>
    <property type="match status" value="1"/>
</dbReference>
<dbReference type="InterPro" id="IPR036390">
    <property type="entry name" value="WH_DNA-bd_sf"/>
</dbReference>
<feature type="domain" description="HTH gntR-type" evidence="5">
    <location>
        <begin position="48"/>
        <end position="116"/>
    </location>
</feature>
<evidence type="ECO:0000259" key="5">
    <source>
        <dbReference type="PROSITE" id="PS50949"/>
    </source>
</evidence>
<feature type="region of interest" description="Disordered" evidence="4">
    <location>
        <begin position="1"/>
        <end position="30"/>
    </location>
</feature>
<dbReference type="Gene3D" id="3.40.1410.10">
    <property type="entry name" value="Chorismate lyase-like"/>
    <property type="match status" value="1"/>
</dbReference>
<dbReference type="InterPro" id="IPR050679">
    <property type="entry name" value="Bact_HTH_transcr_reg"/>
</dbReference>
<evidence type="ECO:0000313" key="7">
    <source>
        <dbReference type="Proteomes" id="UP000594961"/>
    </source>
</evidence>